<dbReference type="Proteomes" id="UP000004200">
    <property type="component" value="Unassembled WGS sequence"/>
</dbReference>
<accession>G2E1H7</accession>
<protein>
    <recommendedName>
        <fullName evidence="4">DUF4340 domain-containing protein</fullName>
    </recommendedName>
</protein>
<keyword evidence="3" id="KW-1185">Reference proteome</keyword>
<dbReference type="STRING" id="765913.ThidrDRAFT_2140"/>
<evidence type="ECO:0000313" key="3">
    <source>
        <dbReference type="Proteomes" id="UP000004200"/>
    </source>
</evidence>
<dbReference type="EMBL" id="AFWT01000013">
    <property type="protein sequence ID" value="EGV31274.1"/>
    <property type="molecule type" value="Genomic_DNA"/>
</dbReference>
<evidence type="ECO:0008006" key="4">
    <source>
        <dbReference type="Google" id="ProtNLM"/>
    </source>
</evidence>
<dbReference type="RefSeq" id="WP_007040853.1">
    <property type="nucleotide sequence ID" value="NZ_AFWT01000013.1"/>
</dbReference>
<proteinExistence type="predicted"/>
<feature type="region of interest" description="Disordered" evidence="1">
    <location>
        <begin position="297"/>
        <end position="378"/>
    </location>
</feature>
<evidence type="ECO:0000256" key="1">
    <source>
        <dbReference type="SAM" id="MobiDB-lite"/>
    </source>
</evidence>
<reference evidence="2 3" key="1">
    <citation type="submission" date="2011-06" db="EMBL/GenBank/DDBJ databases">
        <title>The draft genome of Thiorhodococcus drewsii AZ1.</title>
        <authorList>
            <consortium name="US DOE Joint Genome Institute (JGI-PGF)"/>
            <person name="Lucas S."/>
            <person name="Han J."/>
            <person name="Lapidus A."/>
            <person name="Cheng J.-F."/>
            <person name="Goodwin L."/>
            <person name="Pitluck S."/>
            <person name="Peters L."/>
            <person name="Land M.L."/>
            <person name="Hauser L."/>
            <person name="Vogl K."/>
            <person name="Liu Z."/>
            <person name="Imhoff J."/>
            <person name="Thiel V."/>
            <person name="Frigaard N.-U."/>
            <person name="Bryant D.A."/>
            <person name="Woyke T.J."/>
        </authorList>
    </citation>
    <scope>NUCLEOTIDE SEQUENCE [LARGE SCALE GENOMIC DNA]</scope>
    <source>
        <strain evidence="2 3">AZ1</strain>
    </source>
</reference>
<name>G2E1H7_9GAMM</name>
<gene>
    <name evidence="2" type="ORF">ThidrDRAFT_2140</name>
</gene>
<dbReference type="eggNOG" id="ENOG5032XPU">
    <property type="taxonomic scope" value="Bacteria"/>
</dbReference>
<comment type="caution">
    <text evidence="2">The sequence shown here is derived from an EMBL/GenBank/DDBJ whole genome shotgun (WGS) entry which is preliminary data.</text>
</comment>
<organism evidence="2 3">
    <name type="scientific">Thiorhodococcus drewsii AZ1</name>
    <dbReference type="NCBI Taxonomy" id="765913"/>
    <lineage>
        <taxon>Bacteria</taxon>
        <taxon>Pseudomonadati</taxon>
        <taxon>Pseudomonadota</taxon>
        <taxon>Gammaproteobacteria</taxon>
        <taxon>Chromatiales</taxon>
        <taxon>Chromatiaceae</taxon>
        <taxon>Thiorhodococcus</taxon>
    </lineage>
</organism>
<dbReference type="OrthoDB" id="5759990at2"/>
<evidence type="ECO:0000313" key="2">
    <source>
        <dbReference type="EMBL" id="EGV31274.1"/>
    </source>
</evidence>
<sequence length="378" mass="40693">MKGRWLVNFILTLAVIALGIRVHDELTRTESGSRLTDLIASNLQLIEIARDGDPLIRLGRSGYGWRMEEPLQIDAEPAQVERLLGLLSAPVYRSFPEDAAALGELGLDTTRLRLRLDTLELAFGGIDPLGQHRYVSADGIVSLINDQFYPALIAPVTAYVSRRLLPHGSAPVFGRIAGIPLAAKALSNLESLTAERVEPLPASFNGIPVEVKVENGDALNFLVSPDLKLWGRPDQHLLYLMRSAPDLPENPTAVDPAPASPEALPDDFGPEDEVPIDPEEIFAPIQEEGDPVVPMPKSEGLYAPTADPDAIVPGDIQLGAPPEVRLTPHGEAPPVVRPRSRSRGLSSPGSAADYGVGQDPFAPDPQFEEPSASDLRGQ</sequence>
<dbReference type="AlphaFoldDB" id="G2E1H7"/>